<evidence type="ECO:0000313" key="1">
    <source>
        <dbReference type="EMBL" id="MDT8975046.1"/>
    </source>
</evidence>
<comment type="caution">
    <text evidence="1">The sequence shown here is derived from an EMBL/GenBank/DDBJ whole genome shotgun (WGS) entry which is preliminary data.</text>
</comment>
<accession>A0AAJ2N2T9</accession>
<organism evidence="1 2">
    <name type="scientific">Paenibacillus suaedae</name>
    <dbReference type="NCBI Taxonomy" id="3077233"/>
    <lineage>
        <taxon>Bacteria</taxon>
        <taxon>Bacillati</taxon>
        <taxon>Bacillota</taxon>
        <taxon>Bacilli</taxon>
        <taxon>Bacillales</taxon>
        <taxon>Paenibacillaceae</taxon>
        <taxon>Paenibacillus</taxon>
    </lineage>
</organism>
<protein>
    <submittedName>
        <fullName evidence="1">DUF1653 domain-containing protein</fullName>
    </submittedName>
</protein>
<dbReference type="Proteomes" id="UP001250538">
    <property type="component" value="Unassembled WGS sequence"/>
</dbReference>
<proteinExistence type="predicted"/>
<evidence type="ECO:0000313" key="2">
    <source>
        <dbReference type="Proteomes" id="UP001250538"/>
    </source>
</evidence>
<dbReference type="RefSeq" id="WP_315742887.1">
    <property type="nucleotide sequence ID" value="NZ_JAVYAA010000001.1"/>
</dbReference>
<keyword evidence="2" id="KW-1185">Reference proteome</keyword>
<name>A0AAJ2N2T9_9BACL</name>
<reference evidence="2" key="1">
    <citation type="submission" date="2023-09" db="EMBL/GenBank/DDBJ databases">
        <title>Paenibacillus sp. chi10 Genome sequencing and assembly.</title>
        <authorList>
            <person name="Kim I."/>
        </authorList>
    </citation>
    <scope>NUCLEOTIDE SEQUENCE [LARGE SCALE GENOMIC DNA]</scope>
    <source>
        <strain evidence="2">chi10</strain>
    </source>
</reference>
<dbReference type="AlphaFoldDB" id="A0AAJ2N2T9"/>
<gene>
    <name evidence="1" type="ORF">RQP50_02175</name>
</gene>
<sequence>MFYRHYEGYECYLLGIVKSGISHKQAEKYFEAIHTESGKHVNVFLYKGAFHVDSNELLALYVDAQGRHWVQPKELFLGSVMIDGQEERRFSPFNQIRNDY</sequence>
<dbReference type="EMBL" id="JAVYAA010000001">
    <property type="protein sequence ID" value="MDT8975046.1"/>
    <property type="molecule type" value="Genomic_DNA"/>
</dbReference>